<dbReference type="InterPro" id="IPR025354">
    <property type="entry name" value="DUF4258"/>
</dbReference>
<gene>
    <name evidence="1" type="ORF">MEBOL_003100</name>
</gene>
<evidence type="ECO:0008006" key="3">
    <source>
        <dbReference type="Google" id="ProtNLM"/>
    </source>
</evidence>
<dbReference type="KEGG" id="mbd:MEBOL_003100"/>
<evidence type="ECO:0000313" key="1">
    <source>
        <dbReference type="EMBL" id="ATB29645.1"/>
    </source>
</evidence>
<dbReference type="Pfam" id="PF14076">
    <property type="entry name" value="DUF4258"/>
    <property type="match status" value="1"/>
</dbReference>
<dbReference type="EMBL" id="CP022163">
    <property type="protein sequence ID" value="ATB29645.1"/>
    <property type="molecule type" value="Genomic_DNA"/>
</dbReference>
<proteinExistence type="predicted"/>
<evidence type="ECO:0000313" key="2">
    <source>
        <dbReference type="Proteomes" id="UP000217289"/>
    </source>
</evidence>
<name>A0A250ID05_9BACT</name>
<organism evidence="1 2">
    <name type="scientific">Melittangium boletus DSM 14713</name>
    <dbReference type="NCBI Taxonomy" id="1294270"/>
    <lineage>
        <taxon>Bacteria</taxon>
        <taxon>Pseudomonadati</taxon>
        <taxon>Myxococcota</taxon>
        <taxon>Myxococcia</taxon>
        <taxon>Myxococcales</taxon>
        <taxon>Cystobacterineae</taxon>
        <taxon>Archangiaceae</taxon>
        <taxon>Melittangium</taxon>
    </lineage>
</organism>
<accession>A0A250ID05</accession>
<dbReference type="AlphaFoldDB" id="A0A250ID05"/>
<keyword evidence="2" id="KW-1185">Reference proteome</keyword>
<dbReference type="OrthoDB" id="5521284at2"/>
<protein>
    <recommendedName>
        <fullName evidence="3">DUF4258 domain-containing protein</fullName>
    </recommendedName>
</protein>
<dbReference type="RefSeq" id="WP_095978186.1">
    <property type="nucleotide sequence ID" value="NZ_CP022163.1"/>
</dbReference>
<sequence>MKEPFDRNEAKKLVLKILNEGLTVFSRHAEEELAKDDLTTVDATNVLRAGKITEPAELERDTWRYRVHTERMVVVVSFVSESKLRIVTAWRKKK</sequence>
<dbReference type="Proteomes" id="UP000217289">
    <property type="component" value="Chromosome"/>
</dbReference>
<reference evidence="1 2" key="1">
    <citation type="submission" date="2017-06" db="EMBL/GenBank/DDBJ databases">
        <authorList>
            <person name="Kim H.J."/>
            <person name="Triplett B.A."/>
        </authorList>
    </citation>
    <scope>NUCLEOTIDE SEQUENCE [LARGE SCALE GENOMIC DNA]</scope>
    <source>
        <strain evidence="1 2">DSM 14713</strain>
    </source>
</reference>